<dbReference type="InterPro" id="IPR013320">
    <property type="entry name" value="ConA-like_dom_sf"/>
</dbReference>
<feature type="signal peptide" evidence="7">
    <location>
        <begin position="1"/>
        <end position="21"/>
    </location>
</feature>
<dbReference type="SUPFAM" id="SSF49899">
    <property type="entry name" value="Concanavalin A-like lectins/glucanases"/>
    <property type="match status" value="1"/>
</dbReference>
<dbReference type="GO" id="GO:0006888">
    <property type="term" value="P:endoplasmic reticulum to Golgi vesicle-mediated transport"/>
    <property type="evidence" value="ECO:0007669"/>
    <property type="project" value="TreeGrafter"/>
</dbReference>
<gene>
    <name evidence="9" type="primary">SPCC126.08c</name>
    <name evidence="9" type="ORF">LOC62_02G002795</name>
</gene>
<dbReference type="FunFam" id="2.60.120.200:FF:000095">
    <property type="entry name" value="Lectin family integral membrane protein"/>
    <property type="match status" value="1"/>
</dbReference>
<dbReference type="PANTHER" id="PTHR12223:SF45">
    <property type="entry name" value="RE50040P"/>
    <property type="match status" value="1"/>
</dbReference>
<evidence type="ECO:0000256" key="7">
    <source>
        <dbReference type="SAM" id="SignalP"/>
    </source>
</evidence>
<reference evidence="9" key="1">
    <citation type="submission" date="2023-10" db="EMBL/GenBank/DDBJ databases">
        <authorList>
            <person name="Noh H."/>
        </authorList>
    </citation>
    <scope>NUCLEOTIDE SEQUENCE</scope>
    <source>
        <strain evidence="9">DUCC4014</strain>
    </source>
</reference>
<evidence type="ECO:0000313" key="10">
    <source>
        <dbReference type="Proteomes" id="UP000827549"/>
    </source>
</evidence>
<keyword evidence="3 7" id="KW-0732">Signal</keyword>
<dbReference type="GeneID" id="87806042"/>
<evidence type="ECO:0000256" key="2">
    <source>
        <dbReference type="ARBA" id="ARBA00022692"/>
    </source>
</evidence>
<feature type="chain" id="PRO_5041909082" evidence="7">
    <location>
        <begin position="22"/>
        <end position="343"/>
    </location>
</feature>
<dbReference type="CDD" id="cd07308">
    <property type="entry name" value="lectin_leg-like"/>
    <property type="match status" value="1"/>
</dbReference>
<dbReference type="RefSeq" id="XP_062625298.1">
    <property type="nucleotide sequence ID" value="XM_062769314.1"/>
</dbReference>
<dbReference type="InterPro" id="IPR005052">
    <property type="entry name" value="Lectin_leg"/>
</dbReference>
<evidence type="ECO:0000256" key="4">
    <source>
        <dbReference type="ARBA" id="ARBA00022989"/>
    </source>
</evidence>
<proteinExistence type="predicted"/>
<evidence type="ECO:0000256" key="3">
    <source>
        <dbReference type="ARBA" id="ARBA00022729"/>
    </source>
</evidence>
<dbReference type="GO" id="GO:0005793">
    <property type="term" value="C:endoplasmic reticulum-Golgi intermediate compartment"/>
    <property type="evidence" value="ECO:0007669"/>
    <property type="project" value="TreeGrafter"/>
</dbReference>
<dbReference type="GO" id="GO:0030134">
    <property type="term" value="C:COPII-coated ER to Golgi transport vesicle"/>
    <property type="evidence" value="ECO:0007669"/>
    <property type="project" value="TreeGrafter"/>
</dbReference>
<dbReference type="Gene3D" id="2.60.120.200">
    <property type="match status" value="1"/>
</dbReference>
<dbReference type="Pfam" id="PF03388">
    <property type="entry name" value="Lectin_leg-like"/>
    <property type="match status" value="1"/>
</dbReference>
<name>A0AAF0Y7D8_9TREE</name>
<dbReference type="GO" id="GO:0005789">
    <property type="term" value="C:endoplasmic reticulum membrane"/>
    <property type="evidence" value="ECO:0007669"/>
    <property type="project" value="TreeGrafter"/>
</dbReference>
<keyword evidence="4 6" id="KW-1133">Transmembrane helix</keyword>
<dbReference type="Proteomes" id="UP000827549">
    <property type="component" value="Chromosome 2"/>
</dbReference>
<evidence type="ECO:0000259" key="8">
    <source>
        <dbReference type="PROSITE" id="PS51328"/>
    </source>
</evidence>
<dbReference type="GO" id="GO:0005537">
    <property type="term" value="F:D-mannose binding"/>
    <property type="evidence" value="ECO:0007669"/>
    <property type="project" value="TreeGrafter"/>
</dbReference>
<comment type="subcellular location">
    <subcellularLocation>
        <location evidence="1">Membrane</location>
        <topology evidence="1">Single-pass type I membrane protein</topology>
    </subcellularLocation>
</comment>
<keyword evidence="5 6" id="KW-0472">Membrane</keyword>
<evidence type="ECO:0000313" key="9">
    <source>
        <dbReference type="EMBL" id="WOO79266.1"/>
    </source>
</evidence>
<dbReference type="GO" id="GO:0000139">
    <property type="term" value="C:Golgi membrane"/>
    <property type="evidence" value="ECO:0007669"/>
    <property type="project" value="TreeGrafter"/>
</dbReference>
<keyword evidence="10" id="KW-1185">Reference proteome</keyword>
<keyword evidence="2 6" id="KW-0812">Transmembrane</keyword>
<dbReference type="EMBL" id="CP086715">
    <property type="protein sequence ID" value="WOO79266.1"/>
    <property type="molecule type" value="Genomic_DNA"/>
</dbReference>
<dbReference type="InterPro" id="IPR051136">
    <property type="entry name" value="Intracellular_Lectin-GPT"/>
</dbReference>
<evidence type="ECO:0000256" key="1">
    <source>
        <dbReference type="ARBA" id="ARBA00004479"/>
    </source>
</evidence>
<protein>
    <submittedName>
        <fullName evidence="9">L-type lectin-like domain-containing protein</fullName>
    </submittedName>
</protein>
<evidence type="ECO:0000256" key="6">
    <source>
        <dbReference type="SAM" id="Phobius"/>
    </source>
</evidence>
<sequence length="343" mass="37772">MLRPVTALALALYALCPVVAAADDKPIVDMVEKRVALRTHSIAMPYVDSDLQNRWWDFGGDTIINTNKHIRLTQDRQSEAGWLWSRMPLAVTNWQVDVEFKVDGKSNGMYGDGFAIFVTKERATSGPVFGSGDQFTGLGLFFDTYANTRHSYSFPRITAMSGDGQTKYDLDGDNAAHELAGCSENFRRRDVATKARLTYVHGRGLQVQLHLKEWDKWETCFETKIDLPDNPYLGFSAITGALSDNHDIVSVATYSATLLPQYRAASAGGKQQPLAAPIVANKGSSWSRDGGAPGRKPTSSSSRGATGWFLFILKAIGLLAFVAFAVAAYRTYSAQQRSRPAYY</sequence>
<dbReference type="PANTHER" id="PTHR12223">
    <property type="entry name" value="VESICULAR MANNOSE-BINDING LECTIN"/>
    <property type="match status" value="1"/>
</dbReference>
<dbReference type="AlphaFoldDB" id="A0AAF0Y7D8"/>
<organism evidence="9 10">
    <name type="scientific">Vanrija pseudolonga</name>
    <dbReference type="NCBI Taxonomy" id="143232"/>
    <lineage>
        <taxon>Eukaryota</taxon>
        <taxon>Fungi</taxon>
        <taxon>Dikarya</taxon>
        <taxon>Basidiomycota</taxon>
        <taxon>Agaricomycotina</taxon>
        <taxon>Tremellomycetes</taxon>
        <taxon>Trichosporonales</taxon>
        <taxon>Trichosporonaceae</taxon>
        <taxon>Vanrija</taxon>
    </lineage>
</organism>
<accession>A0AAF0Y7D8</accession>
<feature type="domain" description="L-type lectin-like" evidence="8">
    <location>
        <begin position="34"/>
        <end position="256"/>
    </location>
</feature>
<dbReference type="PROSITE" id="PS51328">
    <property type="entry name" value="L_LECTIN_LIKE"/>
    <property type="match status" value="1"/>
</dbReference>
<feature type="transmembrane region" description="Helical" evidence="6">
    <location>
        <begin position="308"/>
        <end position="329"/>
    </location>
</feature>
<evidence type="ECO:0000256" key="5">
    <source>
        <dbReference type="ARBA" id="ARBA00023136"/>
    </source>
</evidence>